<gene>
    <name evidence="2" type="ORF">BUW47_02805</name>
    <name evidence="5" type="ORF">C1Y38_07435</name>
    <name evidence="4" type="ORF">GC247_07160</name>
    <name evidence="6" type="ORF">HCY95_00508</name>
    <name evidence="1" type="ORF">LACFE_CDS1335</name>
    <name evidence="3" type="ORF">LF01B1_05760</name>
    <name evidence="7" type="ORF">P8634_02670</name>
</gene>
<reference evidence="4 11" key="4">
    <citation type="submission" date="2019-10" db="EMBL/GenBank/DDBJ databases">
        <title>Genome Sequencing and assembly of Lactobacillus fermentum I2, a lactic acid bacteria.</title>
        <authorList>
            <person name="Lopes L.S."/>
            <person name="Persinoti G.F."/>
            <person name="Riano-Pachon D.M."/>
            <person name="Labate C.A."/>
        </authorList>
    </citation>
    <scope>NUCLEOTIDE SEQUENCE [LARGE SCALE GENOMIC DNA]</scope>
    <source>
        <strain evidence="4 11">I2</strain>
    </source>
</reference>
<dbReference type="EMBL" id="BOLH01000004">
    <property type="protein sequence ID" value="GIC71561.1"/>
    <property type="molecule type" value="Genomic_DNA"/>
</dbReference>
<accession>A0A0F4HAP9</accession>
<reference evidence="2 9" key="2">
    <citation type="submission" date="2016-12" db="EMBL/GenBank/DDBJ databases">
        <title>Complete Genome Sequence of Lactobacillus fermentum Strain SNUV175, a Probiotic for Treatment of Bacterial Vaginosis.</title>
        <authorList>
            <person name="Lee S."/>
            <person name="You H.J."/>
            <person name="Kwon B."/>
            <person name="Ko G."/>
        </authorList>
    </citation>
    <scope>NUCLEOTIDE SEQUENCE [LARGE SCALE GENOMIC DNA]</scope>
    <source>
        <strain evidence="2 9">SNUV175</strain>
    </source>
</reference>
<dbReference type="Pfam" id="PF11184">
    <property type="entry name" value="DUF2969"/>
    <property type="match status" value="1"/>
</dbReference>
<dbReference type="EMBL" id="CP017151">
    <property type="protein sequence ID" value="AOR74786.1"/>
    <property type="molecule type" value="Genomic_DNA"/>
</dbReference>
<evidence type="ECO:0000313" key="1">
    <source>
        <dbReference type="EMBL" id="AOR74786.1"/>
    </source>
</evidence>
<organism evidence="4 11">
    <name type="scientific">Limosilactobacillus fermentum</name>
    <name type="common">Lactobacillus fermentum</name>
    <dbReference type="NCBI Taxonomy" id="1613"/>
    <lineage>
        <taxon>Bacteria</taxon>
        <taxon>Bacillati</taxon>
        <taxon>Bacillota</taxon>
        <taxon>Bacilli</taxon>
        <taxon>Lactobacillales</taxon>
        <taxon>Lactobacillaceae</taxon>
        <taxon>Limosilactobacillus</taxon>
    </lineage>
</organism>
<dbReference type="Proteomes" id="UP000653631">
    <property type="component" value="Unassembled WGS sequence"/>
</dbReference>
<dbReference type="InterPro" id="IPR021351">
    <property type="entry name" value="DUF2969"/>
</dbReference>
<dbReference type="EMBL" id="CP121468">
    <property type="protein sequence ID" value="WFR89657.1"/>
    <property type="molecule type" value="Genomic_DNA"/>
</dbReference>
<dbReference type="Proteomes" id="UP000236514">
    <property type="component" value="Unassembled WGS sequence"/>
</dbReference>
<evidence type="ECO:0000313" key="4">
    <source>
        <dbReference type="EMBL" id="MPQ35653.1"/>
    </source>
</evidence>
<dbReference type="Proteomes" id="UP000503169">
    <property type="component" value="Chromosome"/>
</dbReference>
<evidence type="ECO:0000313" key="13">
    <source>
        <dbReference type="Proteomes" id="UP000653631"/>
    </source>
</evidence>
<dbReference type="EMBL" id="CP019030">
    <property type="protein sequence ID" value="APU45436.1"/>
    <property type="molecule type" value="Genomic_DNA"/>
</dbReference>
<reference evidence="5 10" key="3">
    <citation type="submission" date="2018-01" db="EMBL/GenBank/DDBJ databases">
        <title>Draft genome sequence of the feruloyl esterase-producing strain Lactobacillus fermentum CRL 1446, isolated from artisanal goat milk cheese.</title>
        <authorList>
            <person name="Abeijon Mukdsi M.C."/>
            <person name="Saavedra L."/>
            <person name="Gauffin Cano M.P."/>
            <person name="Hebert E.M."/>
            <person name="Medina R.B."/>
        </authorList>
    </citation>
    <scope>NUCLEOTIDE SEQUENCE [LARGE SCALE GENOMIC DNA]</scope>
    <source>
        <strain evidence="5 10">CRL 1446</strain>
    </source>
</reference>
<evidence type="ECO:0000313" key="2">
    <source>
        <dbReference type="EMBL" id="APU45436.1"/>
    </source>
</evidence>
<proteinExistence type="predicted"/>
<dbReference type="AlphaFoldDB" id="A0A0F4HAP9"/>
<dbReference type="EMBL" id="CP050919">
    <property type="protein sequence ID" value="QIX58094.1"/>
    <property type="molecule type" value="Genomic_DNA"/>
</dbReference>
<evidence type="ECO:0000313" key="5">
    <source>
        <dbReference type="EMBL" id="PNV57552.1"/>
    </source>
</evidence>
<reference evidence="3 13" key="6">
    <citation type="submission" date="2021-01" db="EMBL/GenBank/DDBJ databases">
        <title>Development of a method for detection of lactic acid bacteria that cause putrefactive shochu mash.</title>
        <authorList>
            <person name="Takashita H."/>
            <person name="Fujihara E."/>
            <person name="Takayama K."/>
            <person name="Yamamoto H."/>
            <person name="Mizutani M."/>
            <person name="Kajiwara Y."/>
        </authorList>
    </citation>
    <scope>NUCLEOTIDE SEQUENCE [LARGE SCALE GENOMIC DNA]</scope>
    <source>
        <strain evidence="3 13">01-B1</strain>
    </source>
</reference>
<evidence type="ECO:0000313" key="9">
    <source>
        <dbReference type="Proteomes" id="UP000185427"/>
    </source>
</evidence>
<protein>
    <submittedName>
        <fullName evidence="5">DUF2969 domain-containing protein</fullName>
    </submittedName>
    <submittedName>
        <fullName evidence="4">DUF2969 family protein</fullName>
    </submittedName>
</protein>
<dbReference type="GeneID" id="83715225"/>
<dbReference type="Proteomes" id="UP000185427">
    <property type="component" value="Chromosome"/>
</dbReference>
<dbReference type="RefSeq" id="WP_003682755.1">
    <property type="nucleotide sequence ID" value="NZ_AP024320.1"/>
</dbReference>
<dbReference type="Proteomes" id="UP001218104">
    <property type="component" value="Chromosome"/>
</dbReference>
<reference evidence="1 8" key="1">
    <citation type="submission" date="2016-09" db="EMBL/GenBank/DDBJ databases">
        <title>Genome Sequence of the Lactobacillus fermentum strain NCC2970 (CNCM I-5068).</title>
        <authorList>
            <person name="Barretto C."/>
            <person name="Ngom-Bru C."/>
            <person name="Genevaz A."/>
            <person name="Fournier C."/>
            <person name="Moine D."/>
            <person name="Kassam M."/>
            <person name="Iltis A."/>
            <person name="Sagory-Zalkind P."/>
            <person name="Faucherand G."/>
            <person name="Descombes P."/>
            <person name="Duboux S."/>
        </authorList>
    </citation>
    <scope>NUCLEOTIDE SEQUENCE [LARGE SCALE GENOMIC DNA]</scope>
    <source>
        <strain evidence="1 8">NCC2970</strain>
    </source>
</reference>
<dbReference type="EMBL" id="POTQ01000015">
    <property type="protein sequence ID" value="PNV57552.1"/>
    <property type="molecule type" value="Genomic_DNA"/>
</dbReference>
<dbReference type="OrthoDB" id="2299598at2"/>
<name>A0A0F4HAP9_LIMFE</name>
<evidence type="ECO:0000313" key="3">
    <source>
        <dbReference type="EMBL" id="GIC71561.1"/>
    </source>
</evidence>
<sequence length="74" mass="8623">MSKREKAIEVSVQDSERNNQAIQQVFIGKRLIGEVVPDDGRFKAVMLKDETSFRVRSQEEGLETILQQYHLHQH</sequence>
<evidence type="ECO:0000313" key="6">
    <source>
        <dbReference type="EMBL" id="QIX58094.1"/>
    </source>
</evidence>
<dbReference type="EMBL" id="WHJL01000082">
    <property type="protein sequence ID" value="MPQ35653.1"/>
    <property type="molecule type" value="Genomic_DNA"/>
</dbReference>
<reference evidence="6 12" key="5">
    <citation type="submission" date="2020-04" db="EMBL/GenBank/DDBJ databases">
        <title>Novel strain L. Fermentum HFD1 producer antibacterial peptides.</title>
        <authorList>
            <person name="Ozhegov G.D."/>
            <person name="Pavlova A.S."/>
            <person name="Zhuravleva D.E."/>
            <person name="Gogoleva N.V."/>
            <person name="Shagimardanova E.I."/>
            <person name="Markelova M.I."/>
            <person name="Yarullina D.R."/>
            <person name="Kayumov A.R."/>
        </authorList>
    </citation>
    <scope>NUCLEOTIDE SEQUENCE [LARGE SCALE GENOMIC DNA]</scope>
    <source>
        <strain evidence="6 12">HFD1</strain>
    </source>
</reference>
<evidence type="ECO:0000313" key="10">
    <source>
        <dbReference type="Proteomes" id="UP000236514"/>
    </source>
</evidence>
<evidence type="ECO:0000313" key="12">
    <source>
        <dbReference type="Proteomes" id="UP000503169"/>
    </source>
</evidence>
<evidence type="ECO:0000313" key="8">
    <source>
        <dbReference type="Proteomes" id="UP000094714"/>
    </source>
</evidence>
<dbReference type="STRING" id="1613.GCA_002119645_00527"/>
<dbReference type="PATRIC" id="fig|1613.112.peg.1397"/>
<evidence type="ECO:0000313" key="7">
    <source>
        <dbReference type="EMBL" id="WFR89657.1"/>
    </source>
</evidence>
<dbReference type="Proteomes" id="UP000094714">
    <property type="component" value="Chromosome"/>
</dbReference>
<evidence type="ECO:0000313" key="11">
    <source>
        <dbReference type="Proteomes" id="UP000466799"/>
    </source>
</evidence>
<dbReference type="Proteomes" id="UP000466799">
    <property type="component" value="Unassembled WGS sequence"/>
</dbReference>
<reference evidence="7" key="7">
    <citation type="submission" date="2023-04" db="EMBL/GenBank/DDBJ databases">
        <title>Genomic of Limosilactobacillus fermentum MSJK0025.</title>
        <authorList>
            <person name="Yang S."/>
        </authorList>
    </citation>
    <scope>NUCLEOTIDE SEQUENCE</scope>
    <source>
        <strain evidence="7">MSJK0025</strain>
    </source>
</reference>